<dbReference type="Gene3D" id="1.10.630.10">
    <property type="entry name" value="Cytochrome P450"/>
    <property type="match status" value="1"/>
</dbReference>
<evidence type="ECO:0000256" key="2">
    <source>
        <dbReference type="ARBA" id="ARBA00010617"/>
    </source>
</evidence>
<keyword evidence="4 8" id="KW-0560">Oxidoreductase</keyword>
<evidence type="ECO:0000256" key="8">
    <source>
        <dbReference type="RuleBase" id="RU000461"/>
    </source>
</evidence>
<protein>
    <recommendedName>
        <fullName evidence="11">Cytochrome P450 alkane hydroxylase</fullName>
    </recommendedName>
</protein>
<comment type="similarity">
    <text evidence="2 8">Belongs to the cytochrome P450 family.</text>
</comment>
<dbReference type="PANTHER" id="PTHR24287">
    <property type="entry name" value="P450, PUTATIVE (EUROFUNG)-RELATED"/>
    <property type="match status" value="1"/>
</dbReference>
<evidence type="ECO:0008006" key="11">
    <source>
        <dbReference type="Google" id="ProtNLM"/>
    </source>
</evidence>
<organism evidence="9 10">
    <name type="scientific">Cochliobolus carbonum (strain 26-R-13)</name>
    <name type="common">Maize leaf spot fungus</name>
    <name type="synonym">Bipolaris zeicola</name>
    <dbReference type="NCBI Taxonomy" id="930089"/>
    <lineage>
        <taxon>Eukaryota</taxon>
        <taxon>Fungi</taxon>
        <taxon>Dikarya</taxon>
        <taxon>Ascomycota</taxon>
        <taxon>Pezizomycotina</taxon>
        <taxon>Dothideomycetes</taxon>
        <taxon>Pleosporomycetidae</taxon>
        <taxon>Pleosporales</taxon>
        <taxon>Pleosporineae</taxon>
        <taxon>Pleosporaceae</taxon>
        <taxon>Bipolaris</taxon>
    </lineage>
</organism>
<keyword evidence="5 7" id="KW-0408">Iron</keyword>
<evidence type="ECO:0000256" key="4">
    <source>
        <dbReference type="ARBA" id="ARBA00023002"/>
    </source>
</evidence>
<name>W6Y849_COCC2</name>
<dbReference type="InterPro" id="IPR047146">
    <property type="entry name" value="Cyt_P450_E_CYP52_fungi"/>
</dbReference>
<dbReference type="GeneID" id="19148224"/>
<dbReference type="Pfam" id="PF00067">
    <property type="entry name" value="p450"/>
    <property type="match status" value="1"/>
</dbReference>
<dbReference type="CDD" id="cd11063">
    <property type="entry name" value="CYP52"/>
    <property type="match status" value="1"/>
</dbReference>
<sequence length="464" mass="52116">MSKEQDAFGKGQGYEPVPKLVTKWPLGVDLLFKAACHVKDQTLMQFFTDIVESSGHTHEQRTRKIADFGVGKRFDNFYPLMGSSIFTQDGAEWKHSRIMLRPQLAANLQKNYDAIESAVNKLIKAIPDDTVVDLLLLFYDLALNTTLFLLFGSTMGYSQNGDNPGEGEEFAEAFLVAQEFLANRGRMGDYYWLANSMKFQRACKTTHRFIDRGIEAALKDAKDEGTGKNDSFCGALSRKTSDRKAIRAQCLAVLLAGRDTTACTLSWAFRLLVRHPRIYEKLRAEIDATIGLGKDAPHPTRSVMKRMPYLDSVFKEVLRLYPIAPVNGRTANCTTTLPVGGGPTGQSPFLVRKGEIIGYSVYVMHRRKDLYGEDAHEFRPERWEDGSLFRRIGYGYLPFNGGPRVCLGQDYAQLEISYTIVRMIQNFPNMKLPVDEKVVPIGMEKQALTLVLAPGDGARVHMRS</sequence>
<dbReference type="Proteomes" id="UP000053841">
    <property type="component" value="Unassembled WGS sequence"/>
</dbReference>
<keyword evidence="3 7" id="KW-0479">Metal-binding</keyword>
<dbReference type="RefSeq" id="XP_007711602.1">
    <property type="nucleotide sequence ID" value="XM_007713412.1"/>
</dbReference>
<evidence type="ECO:0000313" key="10">
    <source>
        <dbReference type="Proteomes" id="UP000053841"/>
    </source>
</evidence>
<dbReference type="InterPro" id="IPR001128">
    <property type="entry name" value="Cyt_P450"/>
</dbReference>
<keyword evidence="10" id="KW-1185">Reference proteome</keyword>
<dbReference type="GO" id="GO:0005506">
    <property type="term" value="F:iron ion binding"/>
    <property type="evidence" value="ECO:0007669"/>
    <property type="project" value="InterPro"/>
</dbReference>
<evidence type="ECO:0000256" key="1">
    <source>
        <dbReference type="ARBA" id="ARBA00001971"/>
    </source>
</evidence>
<comment type="cofactor">
    <cofactor evidence="1 7">
        <name>heme</name>
        <dbReference type="ChEBI" id="CHEBI:30413"/>
    </cofactor>
</comment>
<dbReference type="OrthoDB" id="1470350at2759"/>
<dbReference type="InterPro" id="IPR002401">
    <property type="entry name" value="Cyt_P450_E_grp-I"/>
</dbReference>
<evidence type="ECO:0000313" key="9">
    <source>
        <dbReference type="EMBL" id="EUC34128.1"/>
    </source>
</evidence>
<feature type="binding site" description="axial binding residue" evidence="7">
    <location>
        <position position="406"/>
    </location>
    <ligand>
        <name>heme</name>
        <dbReference type="ChEBI" id="CHEBI:30413"/>
    </ligand>
    <ligandPart>
        <name>Fe</name>
        <dbReference type="ChEBI" id="CHEBI:18248"/>
    </ligandPart>
</feature>
<dbReference type="GO" id="GO:0020037">
    <property type="term" value="F:heme binding"/>
    <property type="evidence" value="ECO:0007669"/>
    <property type="project" value="InterPro"/>
</dbReference>
<dbReference type="AlphaFoldDB" id="W6Y849"/>
<dbReference type="KEGG" id="bze:COCCADRAFT_36182"/>
<dbReference type="PRINTS" id="PR00463">
    <property type="entry name" value="EP450I"/>
</dbReference>
<keyword evidence="6 8" id="KW-0503">Monooxygenase</keyword>
<dbReference type="PANTHER" id="PTHR24287:SF18">
    <property type="entry name" value="CYTOCHROME P450 MONOOXYGENASE APDE-RELATED"/>
    <property type="match status" value="1"/>
</dbReference>
<keyword evidence="7 8" id="KW-0349">Heme</keyword>
<gene>
    <name evidence="9" type="ORF">COCCADRAFT_36182</name>
</gene>
<dbReference type="InterPro" id="IPR036396">
    <property type="entry name" value="Cyt_P450_sf"/>
</dbReference>
<proteinExistence type="inferred from homology"/>
<dbReference type="PRINTS" id="PR00385">
    <property type="entry name" value="P450"/>
</dbReference>
<reference evidence="9 10" key="1">
    <citation type="journal article" date="2013" name="PLoS Genet.">
        <title>Comparative genome structure, secondary metabolite, and effector coding capacity across Cochliobolus pathogens.</title>
        <authorList>
            <person name="Condon B.J."/>
            <person name="Leng Y."/>
            <person name="Wu D."/>
            <person name="Bushley K.E."/>
            <person name="Ohm R.A."/>
            <person name="Otillar R."/>
            <person name="Martin J."/>
            <person name="Schackwitz W."/>
            <person name="Grimwood J."/>
            <person name="MohdZainudin N."/>
            <person name="Xue C."/>
            <person name="Wang R."/>
            <person name="Manning V.A."/>
            <person name="Dhillon B."/>
            <person name="Tu Z.J."/>
            <person name="Steffenson B.J."/>
            <person name="Salamov A."/>
            <person name="Sun H."/>
            <person name="Lowry S."/>
            <person name="LaButti K."/>
            <person name="Han J."/>
            <person name="Copeland A."/>
            <person name="Lindquist E."/>
            <person name="Barry K."/>
            <person name="Schmutz J."/>
            <person name="Baker S.E."/>
            <person name="Ciuffetti L.M."/>
            <person name="Grigoriev I.V."/>
            <person name="Zhong S."/>
            <person name="Turgeon B.G."/>
        </authorList>
    </citation>
    <scope>NUCLEOTIDE SEQUENCE [LARGE SCALE GENOMIC DNA]</scope>
    <source>
        <strain evidence="9 10">26-R-13</strain>
    </source>
</reference>
<dbReference type="GO" id="GO:0004497">
    <property type="term" value="F:monooxygenase activity"/>
    <property type="evidence" value="ECO:0007669"/>
    <property type="project" value="UniProtKB-KW"/>
</dbReference>
<evidence type="ECO:0000256" key="5">
    <source>
        <dbReference type="ARBA" id="ARBA00023004"/>
    </source>
</evidence>
<dbReference type="GO" id="GO:0016705">
    <property type="term" value="F:oxidoreductase activity, acting on paired donors, with incorporation or reduction of molecular oxygen"/>
    <property type="evidence" value="ECO:0007669"/>
    <property type="project" value="InterPro"/>
</dbReference>
<dbReference type="PROSITE" id="PS00086">
    <property type="entry name" value="CYTOCHROME_P450"/>
    <property type="match status" value="1"/>
</dbReference>
<evidence type="ECO:0000256" key="6">
    <source>
        <dbReference type="ARBA" id="ARBA00023033"/>
    </source>
</evidence>
<dbReference type="EMBL" id="KI964597">
    <property type="protein sequence ID" value="EUC34128.1"/>
    <property type="molecule type" value="Genomic_DNA"/>
</dbReference>
<evidence type="ECO:0000256" key="7">
    <source>
        <dbReference type="PIRSR" id="PIRSR602401-1"/>
    </source>
</evidence>
<dbReference type="SUPFAM" id="SSF48264">
    <property type="entry name" value="Cytochrome P450"/>
    <property type="match status" value="1"/>
</dbReference>
<dbReference type="eggNOG" id="KOG0157">
    <property type="taxonomic scope" value="Eukaryota"/>
</dbReference>
<dbReference type="STRING" id="930089.W6Y849"/>
<dbReference type="InterPro" id="IPR017972">
    <property type="entry name" value="Cyt_P450_CS"/>
</dbReference>
<dbReference type="HOGENOM" id="CLU_001570_27_0_1"/>
<accession>W6Y849</accession>
<evidence type="ECO:0000256" key="3">
    <source>
        <dbReference type="ARBA" id="ARBA00022723"/>
    </source>
</evidence>